<gene>
    <name evidence="3" type="ORF">DesU5LDRAFT_3345</name>
</gene>
<dbReference type="CDD" id="cd00229">
    <property type="entry name" value="SGNH_hydrolase"/>
    <property type="match status" value="1"/>
</dbReference>
<evidence type="ECO:0000259" key="2">
    <source>
        <dbReference type="Pfam" id="PF13472"/>
    </source>
</evidence>
<dbReference type="OrthoDB" id="5509416at2"/>
<dbReference type="HOGENOM" id="CLU_764624_0_0_7"/>
<name>I2Q5C0_9BACT</name>
<dbReference type="eggNOG" id="COG2755">
    <property type="taxonomic scope" value="Bacteria"/>
</dbReference>
<dbReference type="InterPro" id="IPR013830">
    <property type="entry name" value="SGNH_hydro"/>
</dbReference>
<organism evidence="3">
    <name type="scientific">Desulfovibrio sp. U5L</name>
    <dbReference type="NCBI Taxonomy" id="596152"/>
    <lineage>
        <taxon>Bacteria</taxon>
        <taxon>Pseudomonadati</taxon>
        <taxon>Thermodesulfobacteriota</taxon>
        <taxon>Desulfovibrionia</taxon>
        <taxon>Desulfovibrionales</taxon>
        <taxon>Desulfovibrionaceae</taxon>
        <taxon>Desulfovibrio</taxon>
    </lineage>
</organism>
<reference evidence="3" key="1">
    <citation type="submission" date="2011-11" db="EMBL/GenBank/DDBJ databases">
        <title>Improved High-Quality Draft sequence of Desulfovibrio sp. U5L.</title>
        <authorList>
            <consortium name="US DOE Joint Genome Institute"/>
            <person name="Lucas S."/>
            <person name="Han J."/>
            <person name="Lapidus A."/>
            <person name="Cheng J.-F."/>
            <person name="Goodwin L."/>
            <person name="Pitluck S."/>
            <person name="Peters L."/>
            <person name="Ovchinnikova G."/>
            <person name="Held B."/>
            <person name="Detter J.C."/>
            <person name="Han C."/>
            <person name="Tapia R."/>
            <person name="Land M."/>
            <person name="Hauser L."/>
            <person name="Kyrpides N."/>
            <person name="Ivanova N."/>
            <person name="Pagani I."/>
            <person name="Gabster J."/>
            <person name="Walker C."/>
            <person name="Stolyar S."/>
            <person name="Stahl D."/>
            <person name="Arkin A."/>
            <person name="Dehal P."/>
            <person name="Hazen T."/>
            <person name="Woyke T."/>
        </authorList>
    </citation>
    <scope>NUCLEOTIDE SEQUENCE [LARGE SCALE GENOMIC DNA]</scope>
    <source>
        <strain evidence="3">U5L</strain>
    </source>
</reference>
<dbReference type="AlphaFoldDB" id="I2Q5C0"/>
<feature type="compositionally biased region" description="Low complexity" evidence="1">
    <location>
        <begin position="369"/>
        <end position="385"/>
    </location>
</feature>
<evidence type="ECO:0000313" key="3">
    <source>
        <dbReference type="EMBL" id="EIG54976.1"/>
    </source>
</evidence>
<dbReference type="EMBL" id="JH600068">
    <property type="protein sequence ID" value="EIG54976.1"/>
    <property type="molecule type" value="Genomic_DNA"/>
</dbReference>
<protein>
    <recommendedName>
        <fullName evidence="2">SGNH hydrolase-type esterase domain-containing protein</fullName>
    </recommendedName>
</protein>
<feature type="region of interest" description="Disordered" evidence="1">
    <location>
        <begin position="369"/>
        <end position="401"/>
    </location>
</feature>
<dbReference type="InterPro" id="IPR036514">
    <property type="entry name" value="SGNH_hydro_sf"/>
</dbReference>
<feature type="domain" description="SGNH hydrolase-type esterase" evidence="2">
    <location>
        <begin position="87"/>
        <end position="278"/>
    </location>
</feature>
<dbReference type="Pfam" id="PF13472">
    <property type="entry name" value="Lipase_GDSL_2"/>
    <property type="match status" value="1"/>
</dbReference>
<evidence type="ECO:0000256" key="1">
    <source>
        <dbReference type="SAM" id="MobiDB-lite"/>
    </source>
</evidence>
<dbReference type="Gene3D" id="3.40.50.1110">
    <property type="entry name" value="SGNH hydrolase"/>
    <property type="match status" value="1"/>
</dbReference>
<dbReference type="SUPFAM" id="SSF52266">
    <property type="entry name" value="SGNH hydrolase"/>
    <property type="match status" value="1"/>
</dbReference>
<dbReference type="STRING" id="596152.DesU5LDRAFT_3345"/>
<proteinExistence type="predicted"/>
<dbReference type="GO" id="GO:0016788">
    <property type="term" value="F:hydrolase activity, acting on ester bonds"/>
    <property type="evidence" value="ECO:0007669"/>
    <property type="project" value="UniProtKB-ARBA"/>
</dbReference>
<sequence>MPRMKNLLLLMASLVLVLLGLEAATRLFFLPLPVVADPVLGYRRAPGMTLAYAQENDHPVLSTFNSRGFRGPDFAPEPAPGTLRVAVLGDSFVASEAVEEERTFPRLAEARWNAAHPRPVEVLSFGVSGYSPVQEFLLVKDEVLAAKPDAVYLFFFPTNDIEDMTATTAMSRNKPFAALGPDGAAVLDFSFARGWRYQAKAAVTALRRHSALANLLYERLSPGLTRAYQQRFHPEAGLPPYLTLATSRPDPAFLADYATAKALFRQAAALCRAKGISFTLVLVDYDGVSPEAAAKLTALAPSFDPLWFEKDLRDAAARDGYGFLGLQSLFRDLYAAGGADYHWQHWNYAGQAAVARALADRMAVDLAPPPEGLAQGPAAGPGARAETLLQPAQPGVQGVSP</sequence>
<accession>I2Q5C0</accession>